<reference evidence="1" key="2">
    <citation type="submission" date="2020-11" db="EMBL/GenBank/DDBJ databases">
        <authorList>
            <person name="McCartney M.A."/>
            <person name="Auch B."/>
            <person name="Kono T."/>
            <person name="Mallez S."/>
            <person name="Becker A."/>
            <person name="Gohl D.M."/>
            <person name="Silverstein K.A.T."/>
            <person name="Koren S."/>
            <person name="Bechman K.B."/>
            <person name="Herman A."/>
            <person name="Abrahante J.E."/>
            <person name="Garbe J."/>
        </authorList>
    </citation>
    <scope>NUCLEOTIDE SEQUENCE</scope>
    <source>
        <strain evidence="1">Duluth1</strain>
        <tissue evidence="1">Whole animal</tissue>
    </source>
</reference>
<name>A0A9D4H5C0_DREPO</name>
<protein>
    <submittedName>
        <fullName evidence="1">Uncharacterized protein</fullName>
    </submittedName>
</protein>
<dbReference type="EMBL" id="JAIWYP010000005">
    <property type="protein sequence ID" value="KAH3825617.1"/>
    <property type="molecule type" value="Genomic_DNA"/>
</dbReference>
<evidence type="ECO:0000313" key="2">
    <source>
        <dbReference type="Proteomes" id="UP000828390"/>
    </source>
</evidence>
<comment type="caution">
    <text evidence="1">The sequence shown here is derived from an EMBL/GenBank/DDBJ whole genome shotgun (WGS) entry which is preliminary data.</text>
</comment>
<keyword evidence="2" id="KW-1185">Reference proteome</keyword>
<organism evidence="1 2">
    <name type="scientific">Dreissena polymorpha</name>
    <name type="common">Zebra mussel</name>
    <name type="synonym">Mytilus polymorpha</name>
    <dbReference type="NCBI Taxonomy" id="45954"/>
    <lineage>
        <taxon>Eukaryota</taxon>
        <taxon>Metazoa</taxon>
        <taxon>Spiralia</taxon>
        <taxon>Lophotrochozoa</taxon>
        <taxon>Mollusca</taxon>
        <taxon>Bivalvia</taxon>
        <taxon>Autobranchia</taxon>
        <taxon>Heteroconchia</taxon>
        <taxon>Euheterodonta</taxon>
        <taxon>Imparidentia</taxon>
        <taxon>Neoheterodontei</taxon>
        <taxon>Myida</taxon>
        <taxon>Dreissenoidea</taxon>
        <taxon>Dreissenidae</taxon>
        <taxon>Dreissena</taxon>
    </lineage>
</organism>
<proteinExistence type="predicted"/>
<sequence length="122" mass="13380">MAEQQVQTHKVAQISVEEIDEHVVGDQNDVLSLDQDSEEEFSGFESDDVPRKISKEKTIGKTLKSVVKKVTSKDASGEHRLAGAYRSSIFFLKVKGLSFSITKEGGMWGVWWSFGTGDGLGG</sequence>
<accession>A0A9D4H5C0</accession>
<gene>
    <name evidence="1" type="ORF">DPMN_127498</name>
</gene>
<dbReference type="AlphaFoldDB" id="A0A9D4H5C0"/>
<reference evidence="1" key="1">
    <citation type="journal article" date="2019" name="bioRxiv">
        <title>The Genome of the Zebra Mussel, Dreissena polymorpha: A Resource for Invasive Species Research.</title>
        <authorList>
            <person name="McCartney M.A."/>
            <person name="Auch B."/>
            <person name="Kono T."/>
            <person name="Mallez S."/>
            <person name="Zhang Y."/>
            <person name="Obille A."/>
            <person name="Becker A."/>
            <person name="Abrahante J.E."/>
            <person name="Garbe J."/>
            <person name="Badalamenti J.P."/>
            <person name="Herman A."/>
            <person name="Mangelson H."/>
            <person name="Liachko I."/>
            <person name="Sullivan S."/>
            <person name="Sone E.D."/>
            <person name="Koren S."/>
            <person name="Silverstein K.A.T."/>
            <person name="Beckman K.B."/>
            <person name="Gohl D.M."/>
        </authorList>
    </citation>
    <scope>NUCLEOTIDE SEQUENCE</scope>
    <source>
        <strain evidence="1">Duluth1</strain>
        <tissue evidence="1">Whole animal</tissue>
    </source>
</reference>
<evidence type="ECO:0000313" key="1">
    <source>
        <dbReference type="EMBL" id="KAH3825617.1"/>
    </source>
</evidence>
<dbReference type="Proteomes" id="UP000828390">
    <property type="component" value="Unassembled WGS sequence"/>
</dbReference>